<comment type="similarity">
    <text evidence="1">Belongs to the Gfa family.</text>
</comment>
<reference evidence="6 7" key="1">
    <citation type="submission" date="2017-10" db="EMBL/GenBank/DDBJ databases">
        <title>Whole genome sequencing of members of genus Pseudoxanthomonas.</title>
        <authorList>
            <person name="Kumar S."/>
            <person name="Bansal K."/>
            <person name="Kaur A."/>
            <person name="Patil P."/>
            <person name="Sharma S."/>
            <person name="Patil P.B."/>
        </authorList>
    </citation>
    <scope>NUCLEOTIDE SEQUENCE [LARGE SCALE GENOMIC DNA]</scope>
    <source>
        <strain evidence="6 7">DSM 17801</strain>
    </source>
</reference>
<evidence type="ECO:0000256" key="2">
    <source>
        <dbReference type="ARBA" id="ARBA00022723"/>
    </source>
</evidence>
<dbReference type="InterPro" id="IPR006913">
    <property type="entry name" value="CENP-V/GFA"/>
</dbReference>
<evidence type="ECO:0000259" key="5">
    <source>
        <dbReference type="PROSITE" id="PS51891"/>
    </source>
</evidence>
<dbReference type="Gene3D" id="3.90.1590.10">
    <property type="entry name" value="glutathione-dependent formaldehyde- activating enzyme (gfa)"/>
    <property type="match status" value="1"/>
</dbReference>
<keyword evidence="7" id="KW-1185">Reference proteome</keyword>
<evidence type="ECO:0000256" key="1">
    <source>
        <dbReference type="ARBA" id="ARBA00005495"/>
    </source>
</evidence>
<keyword evidence="4" id="KW-0456">Lyase</keyword>
<evidence type="ECO:0000313" key="7">
    <source>
        <dbReference type="Proteomes" id="UP000788419"/>
    </source>
</evidence>
<keyword evidence="2" id="KW-0479">Metal-binding</keyword>
<evidence type="ECO:0000256" key="3">
    <source>
        <dbReference type="ARBA" id="ARBA00022833"/>
    </source>
</evidence>
<dbReference type="SUPFAM" id="SSF51316">
    <property type="entry name" value="Mss4-like"/>
    <property type="match status" value="1"/>
</dbReference>
<comment type="caution">
    <text evidence="6">The sequence shown here is derived from an EMBL/GenBank/DDBJ whole genome shotgun (WGS) entry which is preliminary data.</text>
</comment>
<gene>
    <name evidence="6" type="ORF">CSC65_05240</name>
</gene>
<accession>A0ABQ6Z8Y6</accession>
<name>A0ABQ6Z8Y6_9GAMM</name>
<proteinExistence type="inferred from homology"/>
<evidence type="ECO:0000313" key="6">
    <source>
        <dbReference type="EMBL" id="KAF1695907.1"/>
    </source>
</evidence>
<protein>
    <submittedName>
        <fullName evidence="6">Aldehyde-activating protein</fullName>
    </submittedName>
</protein>
<dbReference type="PROSITE" id="PS51891">
    <property type="entry name" value="CENP_V_GFA"/>
    <property type="match status" value="1"/>
</dbReference>
<sequence length="134" mass="14291">MTRTGGCRCGSIRYTLAAEPLATRLCWCRDCQYWALGNAAVNIMVPRAAVTVAGTPRHFDSQADSGNRMRRSFCADCGTQLFSESSGNLANMVIRVGTLDDASGITPTVVIWTASAPAWAHIDPALQAFPAQPG</sequence>
<dbReference type="Pfam" id="PF04828">
    <property type="entry name" value="GFA"/>
    <property type="match status" value="1"/>
</dbReference>
<dbReference type="RefSeq" id="WP_162409139.1">
    <property type="nucleotide sequence ID" value="NZ_CP093331.1"/>
</dbReference>
<dbReference type="EMBL" id="PDWN01000004">
    <property type="protein sequence ID" value="KAF1695907.1"/>
    <property type="molecule type" value="Genomic_DNA"/>
</dbReference>
<keyword evidence="3" id="KW-0862">Zinc</keyword>
<dbReference type="InterPro" id="IPR011057">
    <property type="entry name" value="Mss4-like_sf"/>
</dbReference>
<feature type="domain" description="CENP-V/GFA" evidence="5">
    <location>
        <begin position="3"/>
        <end position="120"/>
    </location>
</feature>
<evidence type="ECO:0000256" key="4">
    <source>
        <dbReference type="ARBA" id="ARBA00023239"/>
    </source>
</evidence>
<organism evidence="6 7">
    <name type="scientific">Pseudoxanthomonas daejeonensis</name>
    <dbReference type="NCBI Taxonomy" id="266062"/>
    <lineage>
        <taxon>Bacteria</taxon>
        <taxon>Pseudomonadati</taxon>
        <taxon>Pseudomonadota</taxon>
        <taxon>Gammaproteobacteria</taxon>
        <taxon>Lysobacterales</taxon>
        <taxon>Lysobacteraceae</taxon>
        <taxon>Pseudoxanthomonas</taxon>
    </lineage>
</organism>
<dbReference type="Proteomes" id="UP000788419">
    <property type="component" value="Unassembled WGS sequence"/>
</dbReference>
<dbReference type="PANTHER" id="PTHR33337:SF40">
    <property type="entry name" value="CENP-V_GFA DOMAIN-CONTAINING PROTEIN-RELATED"/>
    <property type="match status" value="1"/>
</dbReference>
<dbReference type="PANTHER" id="PTHR33337">
    <property type="entry name" value="GFA DOMAIN-CONTAINING PROTEIN"/>
    <property type="match status" value="1"/>
</dbReference>